<comment type="similarity">
    <text evidence="2">Belongs to the integrin alpha chain family.</text>
</comment>
<evidence type="ECO:0000256" key="3">
    <source>
        <dbReference type="ARBA" id="ARBA00022692"/>
    </source>
</evidence>
<dbReference type="InterPro" id="IPR018184">
    <property type="entry name" value="Integrin_alpha_C_CS"/>
</dbReference>
<dbReference type="GO" id="GO:0007229">
    <property type="term" value="P:integrin-mediated signaling pathway"/>
    <property type="evidence" value="ECO:0007669"/>
    <property type="project" value="UniProtKB-KW"/>
</dbReference>
<dbReference type="EMBL" id="OZ035845">
    <property type="protein sequence ID" value="CAL1599146.1"/>
    <property type="molecule type" value="Genomic_DNA"/>
</dbReference>
<evidence type="ECO:0000256" key="11">
    <source>
        <dbReference type="SAM" id="Phobius"/>
    </source>
</evidence>
<proteinExistence type="inferred from homology"/>
<dbReference type="GO" id="GO:0008305">
    <property type="term" value="C:integrin complex"/>
    <property type="evidence" value="ECO:0007669"/>
    <property type="project" value="TreeGrafter"/>
</dbReference>
<gene>
    <name evidence="12" type="ORF">KC01_LOCUS27466</name>
</gene>
<keyword evidence="13" id="KW-1185">Reference proteome</keyword>
<evidence type="ECO:0000256" key="7">
    <source>
        <dbReference type="ARBA" id="ARBA00023136"/>
    </source>
</evidence>
<sequence length="133" mass="15159">MIEVSTGGDWANVANLRLSQQKDYKNALRVEVRGHAFLKLITDTPTIKMDTQSAEFRVQIDPLEAVDPQYELPLWIIISAAVAGIVLLGIIIIIMWKCGFFQRASRREMYEAKAQKAEMKIQPSETEKLTEDY</sequence>
<dbReference type="PANTHER" id="PTHR23220:SF89">
    <property type="entry name" value="INTEGRIN ALPHA-3"/>
    <property type="match status" value="1"/>
</dbReference>
<keyword evidence="3 11" id="KW-0812">Transmembrane</keyword>
<dbReference type="PROSITE" id="PS00242">
    <property type="entry name" value="INTEGRIN_ALPHA"/>
    <property type="match status" value="1"/>
</dbReference>
<dbReference type="FunFam" id="1.20.5.930:FF:000001">
    <property type="entry name" value="Integrin subunit alpha V"/>
    <property type="match status" value="1"/>
</dbReference>
<evidence type="ECO:0000256" key="4">
    <source>
        <dbReference type="ARBA" id="ARBA00022889"/>
    </source>
</evidence>
<evidence type="ECO:0000256" key="8">
    <source>
        <dbReference type="ARBA" id="ARBA00023157"/>
    </source>
</evidence>
<feature type="transmembrane region" description="Helical" evidence="11">
    <location>
        <begin position="72"/>
        <end position="96"/>
    </location>
</feature>
<comment type="subcellular location">
    <subcellularLocation>
        <location evidence="1">Membrane</location>
        <topology evidence="1">Single-pass type I membrane protein</topology>
    </subcellularLocation>
</comment>
<dbReference type="GO" id="GO:0007160">
    <property type="term" value="P:cell-matrix adhesion"/>
    <property type="evidence" value="ECO:0007669"/>
    <property type="project" value="TreeGrafter"/>
</dbReference>
<dbReference type="GO" id="GO:0098609">
    <property type="term" value="P:cell-cell adhesion"/>
    <property type="evidence" value="ECO:0007669"/>
    <property type="project" value="TreeGrafter"/>
</dbReference>
<dbReference type="Gene3D" id="1.20.5.930">
    <property type="entry name" value="Bicelle-embedded integrin alpha(iib) transmembrane segment"/>
    <property type="match status" value="1"/>
</dbReference>
<evidence type="ECO:0000256" key="5">
    <source>
        <dbReference type="ARBA" id="ARBA00022989"/>
    </source>
</evidence>
<evidence type="ECO:0000256" key="10">
    <source>
        <dbReference type="ARBA" id="ARBA00023180"/>
    </source>
</evidence>
<dbReference type="Proteomes" id="UP001497482">
    <property type="component" value="Chromosome 23"/>
</dbReference>
<name>A0AAV2LA49_KNICA</name>
<dbReference type="GO" id="GO:0033627">
    <property type="term" value="P:cell adhesion mediated by integrin"/>
    <property type="evidence" value="ECO:0007669"/>
    <property type="project" value="TreeGrafter"/>
</dbReference>
<keyword evidence="4" id="KW-0130">Cell adhesion</keyword>
<dbReference type="GO" id="GO:0009897">
    <property type="term" value="C:external side of plasma membrane"/>
    <property type="evidence" value="ECO:0007669"/>
    <property type="project" value="TreeGrafter"/>
</dbReference>
<keyword evidence="6" id="KW-0401">Integrin</keyword>
<keyword evidence="8" id="KW-1015">Disulfide bond</keyword>
<accession>A0AAV2LA49</accession>
<evidence type="ECO:0000256" key="9">
    <source>
        <dbReference type="ARBA" id="ARBA00023170"/>
    </source>
</evidence>
<reference evidence="12 13" key="1">
    <citation type="submission" date="2024-04" db="EMBL/GenBank/DDBJ databases">
        <authorList>
            <person name="Waldvogel A.-M."/>
            <person name="Schoenle A."/>
        </authorList>
    </citation>
    <scope>NUCLEOTIDE SEQUENCE [LARGE SCALE GENOMIC DNA]</scope>
</reference>
<evidence type="ECO:0000313" key="12">
    <source>
        <dbReference type="EMBL" id="CAL1599146.1"/>
    </source>
</evidence>
<dbReference type="GO" id="GO:0005178">
    <property type="term" value="F:integrin binding"/>
    <property type="evidence" value="ECO:0007669"/>
    <property type="project" value="TreeGrafter"/>
</dbReference>
<organism evidence="12 13">
    <name type="scientific">Knipowitschia caucasica</name>
    <name type="common">Caucasian dwarf goby</name>
    <name type="synonym">Pomatoschistus caucasicus</name>
    <dbReference type="NCBI Taxonomy" id="637954"/>
    <lineage>
        <taxon>Eukaryota</taxon>
        <taxon>Metazoa</taxon>
        <taxon>Chordata</taxon>
        <taxon>Craniata</taxon>
        <taxon>Vertebrata</taxon>
        <taxon>Euteleostomi</taxon>
        <taxon>Actinopterygii</taxon>
        <taxon>Neopterygii</taxon>
        <taxon>Teleostei</taxon>
        <taxon>Neoteleostei</taxon>
        <taxon>Acanthomorphata</taxon>
        <taxon>Gobiaria</taxon>
        <taxon>Gobiiformes</taxon>
        <taxon>Gobioidei</taxon>
        <taxon>Gobiidae</taxon>
        <taxon>Gobiinae</taxon>
        <taxon>Knipowitschia</taxon>
    </lineage>
</organism>
<keyword evidence="5 11" id="KW-1133">Transmembrane helix</keyword>
<keyword evidence="7 11" id="KW-0472">Membrane</keyword>
<keyword evidence="9" id="KW-0675">Receptor</keyword>
<evidence type="ECO:0000313" key="13">
    <source>
        <dbReference type="Proteomes" id="UP001497482"/>
    </source>
</evidence>
<evidence type="ECO:0000256" key="1">
    <source>
        <dbReference type="ARBA" id="ARBA00004479"/>
    </source>
</evidence>
<keyword evidence="10" id="KW-0325">Glycoprotein</keyword>
<evidence type="ECO:0000256" key="2">
    <source>
        <dbReference type="ARBA" id="ARBA00008054"/>
    </source>
</evidence>
<protein>
    <submittedName>
        <fullName evidence="12">Uncharacterized protein</fullName>
    </submittedName>
</protein>
<dbReference type="AlphaFoldDB" id="A0AAV2LA49"/>
<evidence type="ECO:0000256" key="6">
    <source>
        <dbReference type="ARBA" id="ARBA00023037"/>
    </source>
</evidence>
<dbReference type="PANTHER" id="PTHR23220">
    <property type="entry name" value="INTEGRIN ALPHA"/>
    <property type="match status" value="1"/>
</dbReference>
<dbReference type="GO" id="GO:0050900">
    <property type="term" value="P:leukocyte migration"/>
    <property type="evidence" value="ECO:0007669"/>
    <property type="project" value="TreeGrafter"/>
</dbReference>